<dbReference type="EMBL" id="CP139960">
    <property type="protein sequence ID" value="WQD39915.1"/>
    <property type="molecule type" value="Genomic_DNA"/>
</dbReference>
<organism evidence="1 2">
    <name type="scientific">Niabella yanshanensis</name>
    <dbReference type="NCBI Taxonomy" id="577386"/>
    <lineage>
        <taxon>Bacteria</taxon>
        <taxon>Pseudomonadati</taxon>
        <taxon>Bacteroidota</taxon>
        <taxon>Chitinophagia</taxon>
        <taxon>Chitinophagales</taxon>
        <taxon>Chitinophagaceae</taxon>
        <taxon>Niabella</taxon>
    </lineage>
</organism>
<evidence type="ECO:0000313" key="2">
    <source>
        <dbReference type="Proteomes" id="UP001325680"/>
    </source>
</evidence>
<accession>A0ABZ0WC87</accession>
<evidence type="ECO:0000313" key="1">
    <source>
        <dbReference type="EMBL" id="WQD39915.1"/>
    </source>
</evidence>
<keyword evidence="2" id="KW-1185">Reference proteome</keyword>
<proteinExistence type="predicted"/>
<sequence length="491" mass="51952">MMVYTNRVIIALTFFLYQPFSVEGQVVLSLTENNVINHQEYNSNITTGQLAVPALSGLLYAAWYSTTALESVQMGTGSNLLFTNGAYNFAIGNIRYQLVSMGGATPGSAGLPGTLAPEAPMSGPLQTIFTPESATANATYGAIIMKYRILPAALSATGFIAGTYTGVSLIHNQPNRGILGLVGYRYITPASIPVSISIPAINKWVTATTSFTRNYTSVSSFTTAADLDFNLSTFTVGHTQPAFIEIKAQGPVTFTPHGGGASTTVPVNIVQALGSGLNTISLSTTYAALNTTGLPVPAGNISTIPLTIRISAANVVQYLFKAGTYTFNIDLRTRNSGSSVSDVKTITFTITTDPLSSIAVQGTPDINFSYGSLADYQTSKSVNMPNHLLITNNKNYEVYVKSGTANFTRSSIATTIPASIVQVQNGNGETAVTSRTLSTTSQAIINNAGSVINRQLSIKYTIPAAQTLQFLGKQTGTTPYILTVIYSFTSL</sequence>
<dbReference type="RefSeq" id="WP_114789313.1">
    <property type="nucleotide sequence ID" value="NZ_CP139960.1"/>
</dbReference>
<reference evidence="1 2" key="1">
    <citation type="submission" date="2023-12" db="EMBL/GenBank/DDBJ databases">
        <title>Genome sequencing and assembly of bacterial species from a model synthetic community.</title>
        <authorList>
            <person name="Hogle S.L."/>
        </authorList>
    </citation>
    <scope>NUCLEOTIDE SEQUENCE [LARGE SCALE GENOMIC DNA]</scope>
    <source>
        <strain evidence="1 2">HAMBI_3031</strain>
    </source>
</reference>
<dbReference type="Proteomes" id="UP001325680">
    <property type="component" value="Chromosome"/>
</dbReference>
<protein>
    <submittedName>
        <fullName evidence="1">Uncharacterized protein</fullName>
    </submittedName>
</protein>
<name>A0ABZ0WC87_9BACT</name>
<gene>
    <name evidence="1" type="ORF">U0035_07095</name>
</gene>